<dbReference type="Pfam" id="PF02786">
    <property type="entry name" value="CPSase_L_D2"/>
    <property type="match status" value="1"/>
</dbReference>
<evidence type="ECO:0000259" key="1">
    <source>
        <dbReference type="Pfam" id="PF02786"/>
    </source>
</evidence>
<protein>
    <recommendedName>
        <fullName evidence="1">Carbamoyl phosphate synthase ATP-binding domain-containing protein</fullName>
    </recommendedName>
</protein>
<dbReference type="InterPro" id="IPR013815">
    <property type="entry name" value="ATP_grasp_subdomain_1"/>
</dbReference>
<dbReference type="GO" id="GO:0005524">
    <property type="term" value="F:ATP binding"/>
    <property type="evidence" value="ECO:0007669"/>
    <property type="project" value="InterPro"/>
</dbReference>
<evidence type="ECO:0000313" key="3">
    <source>
        <dbReference type="Proteomes" id="UP000076532"/>
    </source>
</evidence>
<gene>
    <name evidence="2" type="ORF">FIBSPDRAFT_873737</name>
</gene>
<keyword evidence="3" id="KW-1185">Reference proteome</keyword>
<dbReference type="Gene3D" id="3.30.1490.20">
    <property type="entry name" value="ATP-grasp fold, A domain"/>
    <property type="match status" value="1"/>
</dbReference>
<dbReference type="InterPro" id="IPR005479">
    <property type="entry name" value="CPAse_ATP-bd"/>
</dbReference>
<name>A0A165Y6J6_9AGAM</name>
<dbReference type="EMBL" id="KV417704">
    <property type="protein sequence ID" value="KZP09257.1"/>
    <property type="molecule type" value="Genomic_DNA"/>
</dbReference>
<dbReference type="AlphaFoldDB" id="A0A165Y6J6"/>
<sequence>MTLHPTLYALLQIRSPATSPSHKVFRSLEGRMCNLERMLVKDGIGYPVMIDALYGGGRRGMGVVSAEEGVEEA</sequence>
<dbReference type="Proteomes" id="UP000076532">
    <property type="component" value="Unassembled WGS sequence"/>
</dbReference>
<evidence type="ECO:0000313" key="2">
    <source>
        <dbReference type="EMBL" id="KZP09257.1"/>
    </source>
</evidence>
<reference evidence="2 3" key="1">
    <citation type="journal article" date="2016" name="Mol. Biol. Evol.">
        <title>Comparative Genomics of Early-Diverging Mushroom-Forming Fungi Provides Insights into the Origins of Lignocellulose Decay Capabilities.</title>
        <authorList>
            <person name="Nagy L.G."/>
            <person name="Riley R."/>
            <person name="Tritt A."/>
            <person name="Adam C."/>
            <person name="Daum C."/>
            <person name="Floudas D."/>
            <person name="Sun H."/>
            <person name="Yadav J.S."/>
            <person name="Pangilinan J."/>
            <person name="Larsson K.H."/>
            <person name="Matsuura K."/>
            <person name="Barry K."/>
            <person name="Labutti K."/>
            <person name="Kuo R."/>
            <person name="Ohm R.A."/>
            <person name="Bhattacharya S.S."/>
            <person name="Shirouzu T."/>
            <person name="Yoshinaga Y."/>
            <person name="Martin F.M."/>
            <person name="Grigoriev I.V."/>
            <person name="Hibbett D.S."/>
        </authorList>
    </citation>
    <scope>NUCLEOTIDE SEQUENCE [LARGE SCALE GENOMIC DNA]</scope>
    <source>
        <strain evidence="2 3">CBS 109695</strain>
    </source>
</reference>
<organism evidence="2 3">
    <name type="scientific">Athelia psychrophila</name>
    <dbReference type="NCBI Taxonomy" id="1759441"/>
    <lineage>
        <taxon>Eukaryota</taxon>
        <taxon>Fungi</taxon>
        <taxon>Dikarya</taxon>
        <taxon>Basidiomycota</taxon>
        <taxon>Agaricomycotina</taxon>
        <taxon>Agaricomycetes</taxon>
        <taxon>Agaricomycetidae</taxon>
        <taxon>Atheliales</taxon>
        <taxon>Atheliaceae</taxon>
        <taxon>Athelia</taxon>
    </lineage>
</organism>
<accession>A0A165Y6J6</accession>
<proteinExistence type="predicted"/>
<feature type="domain" description="Carbamoyl phosphate synthase ATP-binding" evidence="1">
    <location>
        <begin position="34"/>
        <end position="72"/>
    </location>
</feature>